<keyword evidence="1" id="KW-0479">Metal-binding</keyword>
<evidence type="ECO:0000313" key="7">
    <source>
        <dbReference type="EMBL" id="CAL2101087.1"/>
    </source>
</evidence>
<dbReference type="Pfam" id="PF00330">
    <property type="entry name" value="Aconitase"/>
    <property type="match status" value="1"/>
</dbReference>
<dbReference type="EC" id="4.2.1.99" evidence="7"/>
<dbReference type="Pfam" id="PF06434">
    <property type="entry name" value="Aconitase_2_N"/>
    <property type="match status" value="1"/>
</dbReference>
<comment type="caution">
    <text evidence="7">The sequence shown here is derived from an EMBL/GenBank/DDBJ whole genome shotgun (WGS) entry which is preliminary data.</text>
</comment>
<dbReference type="InterPro" id="IPR001030">
    <property type="entry name" value="Acoase/IPM_deHydtase_lsu_aba"/>
</dbReference>
<accession>A0ABM9P6V6</accession>
<dbReference type="InterPro" id="IPR036288">
    <property type="entry name" value="Aconitase_B_HEAT-like_dom_sf"/>
</dbReference>
<dbReference type="Pfam" id="PF11791">
    <property type="entry name" value="Aconitase_B_N"/>
    <property type="match status" value="1"/>
</dbReference>
<reference evidence="7 8" key="1">
    <citation type="submission" date="2024-05" db="EMBL/GenBank/DDBJ databases">
        <authorList>
            <person name="Duchaud E."/>
        </authorList>
    </citation>
    <scope>NUCLEOTIDE SEQUENCE [LARGE SCALE GENOMIC DNA]</scope>
    <source>
        <strain evidence="7">Ena-SAMPLE-TAB-13-05-2024-13:56:06:370-140308</strain>
    </source>
</reference>
<dbReference type="PANTHER" id="PTHR43160">
    <property type="entry name" value="ACONITATE HYDRATASE B"/>
    <property type="match status" value="1"/>
</dbReference>
<dbReference type="InterPro" id="IPR015928">
    <property type="entry name" value="Aconitase/3IPM_dehydase_swvl"/>
</dbReference>
<dbReference type="GO" id="GO:0003994">
    <property type="term" value="F:aconitate hydratase activity"/>
    <property type="evidence" value="ECO:0007669"/>
    <property type="project" value="UniProtKB-EC"/>
</dbReference>
<evidence type="ECO:0000256" key="2">
    <source>
        <dbReference type="ARBA" id="ARBA00023004"/>
    </source>
</evidence>
<dbReference type="PANTHER" id="PTHR43160:SF4">
    <property type="entry name" value="ACONITATE HYDRATASE B"/>
    <property type="match status" value="1"/>
</dbReference>
<keyword evidence="2" id="KW-0408">Iron</keyword>
<dbReference type="InterPro" id="IPR015931">
    <property type="entry name" value="Acnase/IPM_dHydase_lsu_aba_1/3"/>
</dbReference>
<evidence type="ECO:0000256" key="1">
    <source>
        <dbReference type="ARBA" id="ARBA00022723"/>
    </source>
</evidence>
<dbReference type="SUPFAM" id="SSF53732">
    <property type="entry name" value="Aconitase iron-sulfur domain"/>
    <property type="match status" value="1"/>
</dbReference>
<dbReference type="InterPro" id="IPR015932">
    <property type="entry name" value="Aconitase_dom2"/>
</dbReference>
<dbReference type="EMBL" id="CAXJIO010000001">
    <property type="protein sequence ID" value="CAL2101087.1"/>
    <property type="molecule type" value="Genomic_DNA"/>
</dbReference>
<protein>
    <submittedName>
        <fullName evidence="7">Aconitate hydratase 2 / 2-methylisocitrate dehydratase</fullName>
        <ecNumber evidence="7">4.2.1.3</ecNumber>
        <ecNumber evidence="7">4.2.1.99</ecNumber>
    </submittedName>
</protein>
<dbReference type="SUPFAM" id="SSF52016">
    <property type="entry name" value="LeuD/IlvD-like"/>
    <property type="match status" value="1"/>
</dbReference>
<evidence type="ECO:0000259" key="5">
    <source>
        <dbReference type="Pfam" id="PF06434"/>
    </source>
</evidence>
<dbReference type="GO" id="GO:0047456">
    <property type="term" value="F:2-methylisocitrate dehydratase activity"/>
    <property type="evidence" value="ECO:0007669"/>
    <property type="project" value="UniProtKB-EC"/>
</dbReference>
<dbReference type="Gene3D" id="3.20.19.10">
    <property type="entry name" value="Aconitase, domain 4"/>
    <property type="match status" value="1"/>
</dbReference>
<keyword evidence="7" id="KW-0456">Lyase</keyword>
<dbReference type="SUPFAM" id="SSF74778">
    <property type="entry name" value="Aconitase B, N-terminal domain"/>
    <property type="match status" value="1"/>
</dbReference>
<dbReference type="RefSeq" id="WP_348719050.1">
    <property type="nucleotide sequence ID" value="NZ_CAXJIO010000001.1"/>
</dbReference>
<dbReference type="EC" id="4.2.1.3" evidence="7"/>
<evidence type="ECO:0000259" key="4">
    <source>
        <dbReference type="Pfam" id="PF00330"/>
    </source>
</evidence>
<dbReference type="Proteomes" id="UP001497527">
    <property type="component" value="Unassembled WGS sequence"/>
</dbReference>
<name>A0ABM9P6V6_9FLAO</name>
<dbReference type="InterPro" id="IPR050926">
    <property type="entry name" value="Aconitase/IPM_isomerase"/>
</dbReference>
<dbReference type="InterPro" id="IPR036008">
    <property type="entry name" value="Aconitase_4Fe-4S_dom"/>
</dbReference>
<keyword evidence="8" id="KW-1185">Reference proteome</keyword>
<dbReference type="NCBIfam" id="NF006690">
    <property type="entry name" value="PRK09238.1"/>
    <property type="match status" value="1"/>
</dbReference>
<feature type="domain" description="Aconitase/3-isopropylmalate dehydratase large subunit alpha/beta/alpha" evidence="4">
    <location>
        <begin position="412"/>
        <end position="896"/>
    </location>
</feature>
<gene>
    <name evidence="7" type="ORF">T190423A01A_100075</name>
</gene>
<feature type="domain" description="Aconitase B HEAT-like" evidence="6">
    <location>
        <begin position="6"/>
        <end position="162"/>
    </location>
</feature>
<dbReference type="Gene3D" id="1.25.40.310">
    <property type="entry name" value="Aconitate B, HEAT-like domain"/>
    <property type="match status" value="1"/>
</dbReference>
<feature type="domain" description="Aconitase B swivel" evidence="5">
    <location>
        <begin position="181"/>
        <end position="407"/>
    </location>
</feature>
<keyword evidence="3" id="KW-0411">Iron-sulfur</keyword>
<dbReference type="InterPro" id="IPR015933">
    <property type="entry name" value="Aconitase_B_HEAT-like_dom"/>
</dbReference>
<evidence type="ECO:0000256" key="3">
    <source>
        <dbReference type="ARBA" id="ARBA00023014"/>
    </source>
</evidence>
<evidence type="ECO:0000259" key="6">
    <source>
        <dbReference type="Pfam" id="PF11791"/>
    </source>
</evidence>
<proteinExistence type="predicted"/>
<organism evidence="7 8">
    <name type="scientific">Tenacibaculum polynesiense</name>
    <dbReference type="NCBI Taxonomy" id="3137857"/>
    <lineage>
        <taxon>Bacteria</taxon>
        <taxon>Pseudomonadati</taxon>
        <taxon>Bacteroidota</taxon>
        <taxon>Flavobacteriia</taxon>
        <taxon>Flavobacteriales</taxon>
        <taxon>Flavobacteriaceae</taxon>
        <taxon>Tenacibaculum</taxon>
    </lineage>
</organism>
<dbReference type="Gene3D" id="3.30.499.10">
    <property type="entry name" value="Aconitase, domain 3"/>
    <property type="match status" value="2"/>
</dbReference>
<sequence>MNTYSDYLKEIEVRKGQGLHPKPIDGSELLKDIISQIKDENNEHREASLNFFIYNVLPGTTSAAGVKAQFLKEIILGESVVKEITPEFAFEQLSHMKGGPSVAVLLDLALGNNEEIAKQAAKVLKTQVFLYEADTERLEEAMKLGSPIAKDIIESYAQAEFFTKLPEIDEEIEVVTYVAGVGDISTDLLSPGADAHSRSDRELHGQSMFEHNKDMQNELLALQKEHPNKRVMLIAEKGTMGVGSSRMSGVNNVALWTGIPSSPYVPFINIAPVIAGTNGIAPIFLTTVGVTGGIGIDLKNWVKQKDENGNTIVDEDGDPILKEMYSVKTGTVLTINTKEKKLYNGTQELKDISTALTPPKMEFIKAGGSYAVVFGKKLQTFACKVLGIDVPQVYAPSKEISIEGQGLTAVEKIFNRNAVGNTPGVTLHAGSNTRVEVNIVGSQDTTGLMTSQELEMMAATVISPIVDAGYQSGCHTASVWDDKSKANIPRLMKFMNDFGLITGRDPKGVYHPMTDVIHKVLNDIAVDDWDVIIGGDSHTRMAKGVAFGADSGTVALALATGEATMPIPQSVKVTFKGNMVPYMDFRDVVHATQQQMLDQFEGENVFQGKIIEVHIGTLTSDQAFTFTDWTAEMKAKASICISEDETLIESLEISRDRIQIMIDKGMDNEKQVLQGLVDKANARIAELQSGSRPALKPDADAKYYAEVVIDLDKIVEPMIADPDVNNEDVSKRYTHDNIQPLSFYGGTKKVDLGFVGSCMIHKGDMKILAQMLKNIEAQQGKVEFNAPLVVAPPTYNIVDELKAEGDWDVLAKYSGFVFDDDAPKAAARTKYENVLYLERPGCNLCMGNQEKAEPGDTVMATSTRLFQGRVVRDSDEKKGESLLSSTPVVVLSSILGRTPTLEEYQAAVEGIVLTKFKPSQKQLVM</sequence>
<dbReference type="Gene3D" id="3.40.1060.10">
    <property type="entry name" value="Aconitase, Domain 2"/>
    <property type="match status" value="1"/>
</dbReference>
<evidence type="ECO:0000313" key="8">
    <source>
        <dbReference type="Proteomes" id="UP001497527"/>
    </source>
</evidence>
<dbReference type="InterPro" id="IPR015929">
    <property type="entry name" value="Aconitase_B_swivel"/>
</dbReference>